<dbReference type="CDD" id="cd06222">
    <property type="entry name" value="RNase_H_like"/>
    <property type="match status" value="1"/>
</dbReference>
<evidence type="ECO:0000259" key="1">
    <source>
        <dbReference type="Pfam" id="PF13456"/>
    </source>
</evidence>
<sequence length="158" mass="18009">STIGSGNGVLLKDFGFFLWLLARDRLLTNKEISMRGMTLFPFCERCGREEHLQAPYTKWVKINVDGSVLMSKLRAAIRGVIRGPIGGWMVGFKMVTDIFQIEALAMLEGLKLTWSWGFQKLEIESDNALLIDTLCNGSTTVSNIAEVRMIHEWFYKDW</sequence>
<dbReference type="InterPro" id="IPR044730">
    <property type="entry name" value="RNase_H-like_dom_plant"/>
</dbReference>
<dbReference type="InterPro" id="IPR012337">
    <property type="entry name" value="RNaseH-like_sf"/>
</dbReference>
<dbReference type="GO" id="GO:0004523">
    <property type="term" value="F:RNA-DNA hybrid ribonuclease activity"/>
    <property type="evidence" value="ECO:0007669"/>
    <property type="project" value="InterPro"/>
</dbReference>
<evidence type="ECO:0000313" key="3">
    <source>
        <dbReference type="Proteomes" id="UP000593577"/>
    </source>
</evidence>
<feature type="non-terminal residue" evidence="2">
    <location>
        <position position="1"/>
    </location>
</feature>
<comment type="caution">
    <text evidence="2">The sequence shown here is derived from an EMBL/GenBank/DDBJ whole genome shotgun (WGS) entry which is preliminary data.</text>
</comment>
<organism evidence="2 3">
    <name type="scientific">Gossypium aridum</name>
    <name type="common">American cotton</name>
    <name type="synonym">Erioxylum aridum</name>
    <dbReference type="NCBI Taxonomy" id="34290"/>
    <lineage>
        <taxon>Eukaryota</taxon>
        <taxon>Viridiplantae</taxon>
        <taxon>Streptophyta</taxon>
        <taxon>Embryophyta</taxon>
        <taxon>Tracheophyta</taxon>
        <taxon>Spermatophyta</taxon>
        <taxon>Magnoliopsida</taxon>
        <taxon>eudicotyledons</taxon>
        <taxon>Gunneridae</taxon>
        <taxon>Pentapetalae</taxon>
        <taxon>rosids</taxon>
        <taxon>malvids</taxon>
        <taxon>Malvales</taxon>
        <taxon>Malvaceae</taxon>
        <taxon>Malvoideae</taxon>
        <taxon>Gossypium</taxon>
    </lineage>
</organism>
<dbReference type="InterPro" id="IPR002156">
    <property type="entry name" value="RNaseH_domain"/>
</dbReference>
<dbReference type="Gene3D" id="3.30.420.10">
    <property type="entry name" value="Ribonuclease H-like superfamily/Ribonuclease H"/>
    <property type="match status" value="1"/>
</dbReference>
<accession>A0A7J8YAI6</accession>
<dbReference type="AlphaFoldDB" id="A0A7J8YAI6"/>
<evidence type="ECO:0000313" key="2">
    <source>
        <dbReference type="EMBL" id="MBA0696557.1"/>
    </source>
</evidence>
<feature type="non-terminal residue" evidence="2">
    <location>
        <position position="158"/>
    </location>
</feature>
<protein>
    <recommendedName>
        <fullName evidence="1">RNase H type-1 domain-containing protein</fullName>
    </recommendedName>
</protein>
<dbReference type="PANTHER" id="PTHR47723:SF24">
    <property type="entry name" value="RNASE H TYPE-1 DOMAIN-CONTAINING PROTEIN"/>
    <property type="match status" value="1"/>
</dbReference>
<dbReference type="SUPFAM" id="SSF53098">
    <property type="entry name" value="Ribonuclease H-like"/>
    <property type="match status" value="1"/>
</dbReference>
<keyword evidence="3" id="KW-1185">Reference proteome</keyword>
<dbReference type="InterPro" id="IPR053151">
    <property type="entry name" value="RNase_H-like"/>
</dbReference>
<dbReference type="Proteomes" id="UP000593577">
    <property type="component" value="Unassembled WGS sequence"/>
</dbReference>
<reference evidence="2 3" key="1">
    <citation type="journal article" date="2019" name="Genome Biol. Evol.">
        <title>Insights into the evolution of the New World diploid cottons (Gossypium, subgenus Houzingenia) based on genome sequencing.</title>
        <authorList>
            <person name="Grover C.E."/>
            <person name="Arick M.A. 2nd"/>
            <person name="Thrash A."/>
            <person name="Conover J.L."/>
            <person name="Sanders W.S."/>
            <person name="Peterson D.G."/>
            <person name="Frelichowski J.E."/>
            <person name="Scheffler J.A."/>
            <person name="Scheffler B.E."/>
            <person name="Wendel J.F."/>
        </authorList>
    </citation>
    <scope>NUCLEOTIDE SEQUENCE [LARGE SCALE GENOMIC DNA]</scope>
    <source>
        <strain evidence="2">185</strain>
        <tissue evidence="2">Leaf</tissue>
    </source>
</reference>
<dbReference type="Pfam" id="PF13456">
    <property type="entry name" value="RVT_3"/>
    <property type="match status" value="1"/>
</dbReference>
<dbReference type="InterPro" id="IPR036397">
    <property type="entry name" value="RNaseH_sf"/>
</dbReference>
<name>A0A7J8YAI6_GOSAI</name>
<dbReference type="GO" id="GO:0003676">
    <property type="term" value="F:nucleic acid binding"/>
    <property type="evidence" value="ECO:0007669"/>
    <property type="project" value="InterPro"/>
</dbReference>
<dbReference type="PANTHER" id="PTHR47723">
    <property type="entry name" value="OS05G0353850 PROTEIN"/>
    <property type="match status" value="1"/>
</dbReference>
<gene>
    <name evidence="2" type="ORF">Goari_003100</name>
</gene>
<proteinExistence type="predicted"/>
<feature type="domain" description="RNase H type-1" evidence="1">
    <location>
        <begin position="63"/>
        <end position="146"/>
    </location>
</feature>
<dbReference type="EMBL" id="JABFAA010000011">
    <property type="protein sequence ID" value="MBA0696557.1"/>
    <property type="molecule type" value="Genomic_DNA"/>
</dbReference>